<keyword evidence="1" id="KW-0472">Membrane</keyword>
<keyword evidence="1" id="KW-0812">Transmembrane</keyword>
<feature type="transmembrane region" description="Helical" evidence="1">
    <location>
        <begin position="7"/>
        <end position="25"/>
    </location>
</feature>
<keyword evidence="1" id="KW-1133">Transmembrane helix</keyword>
<feature type="transmembrane region" description="Helical" evidence="1">
    <location>
        <begin position="325"/>
        <end position="344"/>
    </location>
</feature>
<reference evidence="2 3" key="1">
    <citation type="journal article" date="2011" name="J. Bacteriol.">
        <title>Complete genome sequence of 'Vulcanisaeta moutnovskia' strain 768-28, a novel member of the hyperthermophilic crenarchaeal genus vulcanisaeta.</title>
        <authorList>
            <person name="Gumerov V.M."/>
            <person name="Mardanov A.V."/>
            <person name="Beletsky A.V."/>
            <person name="Prokofeva M.I."/>
            <person name="Bonch-Osmolovskaya E.A."/>
            <person name="Ravin N.V."/>
            <person name="Skryabin K.G."/>
        </authorList>
    </citation>
    <scope>NUCLEOTIDE SEQUENCE [LARGE SCALE GENOMIC DNA]</scope>
    <source>
        <strain evidence="2 3">768-28</strain>
    </source>
</reference>
<feature type="transmembrane region" description="Helical" evidence="1">
    <location>
        <begin position="162"/>
        <end position="182"/>
    </location>
</feature>
<feature type="transmembrane region" description="Helical" evidence="1">
    <location>
        <begin position="191"/>
        <end position="209"/>
    </location>
</feature>
<dbReference type="STRING" id="985053.VMUT_1406"/>
<dbReference type="Proteomes" id="UP000007485">
    <property type="component" value="Chromosome"/>
</dbReference>
<feature type="transmembrane region" description="Helical" evidence="1">
    <location>
        <begin position="250"/>
        <end position="268"/>
    </location>
</feature>
<dbReference type="eggNOG" id="arCOG06006">
    <property type="taxonomic scope" value="Archaea"/>
</dbReference>
<dbReference type="HOGENOM" id="CLU_798378_0_0_2"/>
<feature type="transmembrane region" description="Helical" evidence="1">
    <location>
        <begin position="300"/>
        <end position="319"/>
    </location>
</feature>
<feature type="transmembrane region" description="Helical" evidence="1">
    <location>
        <begin position="274"/>
        <end position="293"/>
    </location>
</feature>
<evidence type="ECO:0000313" key="2">
    <source>
        <dbReference type="EMBL" id="ADY01611.1"/>
    </source>
</evidence>
<dbReference type="AlphaFoldDB" id="F0QT22"/>
<sequence>MSTIDRLKILGFAVVSTAPLSLATLHQDPLVTAATALSASMIAVTVYALVRSHWDYPGLYYYVNSVSRTLGLIQLYSWLISYFLYVVYTVDYIDYYVLNIPDPIANALTIALPIAFSIMVLTETSYWFILGLALSQVVLSLPIPTLGWAFSVSRTVPAPQTAFLNVLSSSLLIVCITLTPYIRGDSRYARYVVYAFALSSALMVMGSFFKPSQLVVELTSISDAGLILAEYTALYNLLYHGLGINRVRAIVPALVIALAIISLINYSGFYLITIYPSVADLYLTLFIVMVASIGYLRDWYVVPSIIASGLMLYGEYTVISEAHGLYLYEVIAALVIPIVIGLVFRRVRGGVLREVSG</sequence>
<organism evidence="2 3">
    <name type="scientific">Vulcanisaeta moutnovskia (strain 768-28)</name>
    <dbReference type="NCBI Taxonomy" id="985053"/>
    <lineage>
        <taxon>Archaea</taxon>
        <taxon>Thermoproteota</taxon>
        <taxon>Thermoprotei</taxon>
        <taxon>Thermoproteales</taxon>
        <taxon>Thermoproteaceae</taxon>
        <taxon>Vulcanisaeta</taxon>
    </lineage>
</organism>
<dbReference type="RefSeq" id="WP_013604773.1">
    <property type="nucleotide sequence ID" value="NC_015151.1"/>
</dbReference>
<feature type="transmembrane region" description="Helical" evidence="1">
    <location>
        <begin position="31"/>
        <end position="50"/>
    </location>
</feature>
<feature type="transmembrane region" description="Helical" evidence="1">
    <location>
        <begin position="103"/>
        <end position="121"/>
    </location>
</feature>
<keyword evidence="3" id="KW-1185">Reference proteome</keyword>
<dbReference type="EMBL" id="CP002529">
    <property type="protein sequence ID" value="ADY01611.1"/>
    <property type="molecule type" value="Genomic_DNA"/>
</dbReference>
<feature type="transmembrane region" description="Helical" evidence="1">
    <location>
        <begin position="221"/>
        <end position="238"/>
    </location>
</feature>
<accession>F0QT22</accession>
<dbReference type="GeneID" id="10289058"/>
<feature type="transmembrane region" description="Helical" evidence="1">
    <location>
        <begin position="70"/>
        <end position="88"/>
    </location>
</feature>
<name>F0QT22_VULM7</name>
<proteinExistence type="predicted"/>
<feature type="transmembrane region" description="Helical" evidence="1">
    <location>
        <begin position="128"/>
        <end position="150"/>
    </location>
</feature>
<dbReference type="KEGG" id="vmo:VMUT_1406"/>
<evidence type="ECO:0000256" key="1">
    <source>
        <dbReference type="SAM" id="Phobius"/>
    </source>
</evidence>
<dbReference type="OrthoDB" id="34763at2157"/>
<evidence type="ECO:0000313" key="3">
    <source>
        <dbReference type="Proteomes" id="UP000007485"/>
    </source>
</evidence>
<gene>
    <name evidence="2" type="ordered locus">VMUT_1406</name>
</gene>
<protein>
    <submittedName>
        <fullName evidence="2">Uncharacterized protein</fullName>
    </submittedName>
</protein>